<reference evidence="1 2" key="1">
    <citation type="submission" date="2021-06" db="EMBL/GenBank/DDBJ databases">
        <title>Caerostris extrusa draft genome.</title>
        <authorList>
            <person name="Kono N."/>
            <person name="Arakawa K."/>
        </authorList>
    </citation>
    <scope>NUCLEOTIDE SEQUENCE [LARGE SCALE GENOMIC DNA]</scope>
</reference>
<keyword evidence="2" id="KW-1185">Reference proteome</keyword>
<dbReference type="Proteomes" id="UP001054945">
    <property type="component" value="Unassembled WGS sequence"/>
</dbReference>
<proteinExistence type="predicted"/>
<protein>
    <submittedName>
        <fullName evidence="1">Uncharacterized protein</fullName>
    </submittedName>
</protein>
<sequence>MKKESRQRTLVHVVNFPDFSQTKTAAQLFPSLSDHALREAHSSLMSGENETLRMSVGAVSIDNNPIWELIRRKKKVTRI</sequence>
<name>A0AAV4MVE3_CAEEX</name>
<evidence type="ECO:0000313" key="1">
    <source>
        <dbReference type="EMBL" id="GIX75859.1"/>
    </source>
</evidence>
<gene>
    <name evidence="1" type="ORF">CEXT_25271</name>
</gene>
<dbReference type="EMBL" id="BPLR01020203">
    <property type="protein sequence ID" value="GIX75859.1"/>
    <property type="molecule type" value="Genomic_DNA"/>
</dbReference>
<comment type="caution">
    <text evidence="1">The sequence shown here is derived from an EMBL/GenBank/DDBJ whole genome shotgun (WGS) entry which is preliminary data.</text>
</comment>
<dbReference type="AlphaFoldDB" id="A0AAV4MVE3"/>
<accession>A0AAV4MVE3</accession>
<organism evidence="1 2">
    <name type="scientific">Caerostris extrusa</name>
    <name type="common">Bark spider</name>
    <name type="synonym">Caerostris bankana</name>
    <dbReference type="NCBI Taxonomy" id="172846"/>
    <lineage>
        <taxon>Eukaryota</taxon>
        <taxon>Metazoa</taxon>
        <taxon>Ecdysozoa</taxon>
        <taxon>Arthropoda</taxon>
        <taxon>Chelicerata</taxon>
        <taxon>Arachnida</taxon>
        <taxon>Araneae</taxon>
        <taxon>Araneomorphae</taxon>
        <taxon>Entelegynae</taxon>
        <taxon>Araneoidea</taxon>
        <taxon>Araneidae</taxon>
        <taxon>Caerostris</taxon>
    </lineage>
</organism>
<evidence type="ECO:0000313" key="2">
    <source>
        <dbReference type="Proteomes" id="UP001054945"/>
    </source>
</evidence>